<dbReference type="eggNOG" id="COG3379">
    <property type="taxonomic scope" value="Bacteria"/>
</dbReference>
<evidence type="ECO:0008006" key="3">
    <source>
        <dbReference type="Google" id="ProtNLM"/>
    </source>
</evidence>
<evidence type="ECO:0000313" key="1">
    <source>
        <dbReference type="EMBL" id="ACV77493.1"/>
    </source>
</evidence>
<dbReference type="AlphaFoldDB" id="C8XBN1"/>
<accession>C8XBN1</accession>
<evidence type="ECO:0000313" key="2">
    <source>
        <dbReference type="Proteomes" id="UP000002218"/>
    </source>
</evidence>
<dbReference type="EMBL" id="CP001737">
    <property type="protein sequence ID" value="ACV77493.1"/>
    <property type="molecule type" value="Genomic_DNA"/>
</dbReference>
<dbReference type="HOGENOM" id="CLU_535090_0_0_11"/>
<gene>
    <name evidence="1" type="ordered locus">Namu_1085</name>
</gene>
<name>C8XBN1_NAKMY</name>
<dbReference type="SUPFAM" id="SSF53649">
    <property type="entry name" value="Alkaline phosphatase-like"/>
    <property type="match status" value="1"/>
</dbReference>
<dbReference type="Gene3D" id="3.40.720.10">
    <property type="entry name" value="Alkaline Phosphatase, subunit A"/>
    <property type="match status" value="1"/>
</dbReference>
<protein>
    <recommendedName>
        <fullName evidence="3">Type I phosphodiesterase/nucleotide pyrophosphatase</fullName>
    </recommendedName>
</protein>
<dbReference type="InterPro" id="IPR017850">
    <property type="entry name" value="Alkaline_phosphatase_core_sf"/>
</dbReference>
<dbReference type="KEGG" id="nml:Namu_1085"/>
<organism evidence="1 2">
    <name type="scientific">Nakamurella multipartita (strain ATCC 700099 / DSM 44233 / CIP 104796 / JCM 9543 / NBRC 105858 / Y-104)</name>
    <name type="common">Microsphaera multipartita</name>
    <dbReference type="NCBI Taxonomy" id="479431"/>
    <lineage>
        <taxon>Bacteria</taxon>
        <taxon>Bacillati</taxon>
        <taxon>Actinomycetota</taxon>
        <taxon>Actinomycetes</taxon>
        <taxon>Nakamurellales</taxon>
        <taxon>Nakamurellaceae</taxon>
        <taxon>Nakamurella</taxon>
    </lineage>
</organism>
<reference evidence="1 2" key="2">
    <citation type="journal article" date="2010" name="Stand. Genomic Sci.">
        <title>Complete genome sequence of Nakamurella multipartita type strain (Y-104).</title>
        <authorList>
            <person name="Tice H."/>
            <person name="Mayilraj S."/>
            <person name="Sims D."/>
            <person name="Lapidus A."/>
            <person name="Nolan M."/>
            <person name="Lucas S."/>
            <person name="Glavina Del Rio T."/>
            <person name="Copeland A."/>
            <person name="Cheng J.F."/>
            <person name="Meincke L."/>
            <person name="Bruce D."/>
            <person name="Goodwin L."/>
            <person name="Pitluck S."/>
            <person name="Ivanova N."/>
            <person name="Mavromatis K."/>
            <person name="Ovchinnikova G."/>
            <person name="Pati A."/>
            <person name="Chen A."/>
            <person name="Palaniappan K."/>
            <person name="Land M."/>
            <person name="Hauser L."/>
            <person name="Chang Y.J."/>
            <person name="Jeffries C.D."/>
            <person name="Detter J.C."/>
            <person name="Brettin T."/>
            <person name="Rohde M."/>
            <person name="Goker M."/>
            <person name="Bristow J."/>
            <person name="Eisen J.A."/>
            <person name="Markowitz V."/>
            <person name="Hugenholtz P."/>
            <person name="Kyrpides N.C."/>
            <person name="Klenk H.P."/>
            <person name="Chen F."/>
        </authorList>
    </citation>
    <scope>NUCLEOTIDE SEQUENCE [LARGE SCALE GENOMIC DNA]</scope>
    <source>
        <strain evidence="2">ATCC 700099 / DSM 44233 / CIP 104796 / JCM 9543 / NBRC 105858 / Y-104</strain>
    </source>
</reference>
<proteinExistence type="predicted"/>
<dbReference type="STRING" id="479431.Namu_1085"/>
<keyword evidence="2" id="KW-1185">Reference proteome</keyword>
<reference evidence="2" key="1">
    <citation type="submission" date="2009-09" db="EMBL/GenBank/DDBJ databases">
        <title>The complete genome of Nakamurella multipartita DSM 44233.</title>
        <authorList>
            <consortium name="US DOE Joint Genome Institute (JGI-PGF)"/>
            <person name="Lucas S."/>
            <person name="Copeland A."/>
            <person name="Lapidus A."/>
            <person name="Glavina del Rio T."/>
            <person name="Dalin E."/>
            <person name="Tice H."/>
            <person name="Bruce D."/>
            <person name="Goodwin L."/>
            <person name="Pitluck S."/>
            <person name="Kyrpides N."/>
            <person name="Mavromatis K."/>
            <person name="Ivanova N."/>
            <person name="Ovchinnikova G."/>
            <person name="Sims D."/>
            <person name="Meincke L."/>
            <person name="Brettin T."/>
            <person name="Detter J.C."/>
            <person name="Han C."/>
            <person name="Larimer F."/>
            <person name="Land M."/>
            <person name="Hauser L."/>
            <person name="Markowitz V."/>
            <person name="Cheng J.-F."/>
            <person name="Hugenholtz P."/>
            <person name="Woyke T."/>
            <person name="Wu D."/>
            <person name="Klenk H.-P."/>
            <person name="Eisen J.A."/>
        </authorList>
    </citation>
    <scope>NUCLEOTIDE SEQUENCE [LARGE SCALE GENOMIC DNA]</scope>
    <source>
        <strain evidence="2">ATCC 700099 / DSM 44233 / CIP 104796 / JCM 9543 / NBRC 105858 / Y-104</strain>
    </source>
</reference>
<sequence length="504" mass="56232">MSIRHASKYPVIRFTRSTFGPMTRRIMLFELNEVPWRIVDEFVADHPTSALARLLPRTRCYTSIAADRGHLSPWTTWPTVHRGVNDEQHMISAFGQDRAEADKCFPPVWQLLRSAGVSVGVCGSLHSFPPPPDIDGYSFYLPDPFATEPIAHPEQLIPFQEFQLMMVRASARNVDTAVPRDAALKFLRTSHRIGVRAGTFAALAGQLASERRRPWLSTRRRSMQAMVAFDVYAKSLSDSRPAFSSFFTNHVASAMHRYWAAGHPGDYDEIGLGEDWMDRYREEVPWAMARADRMIGRLADFADENPDYELWIASSMGQGPTMAQALETQLYLQDPGRFLQEVAGVPQDGWSRRPAMNPQCNVRVAPDHVAAVDQALRTVTVAGQPLVFRPAADGFFSMDWGQPNLHDVPDAVRVAGVVRDPGELGLQAVEIEERSDTTAYHVPDGVLAIYDPQDTSAKPGIRRDVSVLEVAPAILHTFGVTVPGYMQEPSVLRRELVPHSVGTF</sequence>
<dbReference type="InParanoid" id="C8XBN1"/>
<dbReference type="Proteomes" id="UP000002218">
    <property type="component" value="Chromosome"/>
</dbReference>